<dbReference type="PANTHER" id="PTHR23022">
    <property type="entry name" value="TRANSPOSABLE ELEMENT-RELATED"/>
    <property type="match status" value="1"/>
</dbReference>
<accession>A0A9P0IQ24</accession>
<dbReference type="Proteomes" id="UP001153620">
    <property type="component" value="Chromosome 1"/>
</dbReference>
<dbReference type="AlphaFoldDB" id="A0A9P0IQ24"/>
<dbReference type="GO" id="GO:0003676">
    <property type="term" value="F:nucleic acid binding"/>
    <property type="evidence" value="ECO:0007669"/>
    <property type="project" value="InterPro"/>
</dbReference>
<evidence type="ECO:0000259" key="1">
    <source>
        <dbReference type="Pfam" id="PF13358"/>
    </source>
</evidence>
<feature type="domain" description="Tc1-like transposase DDE" evidence="1">
    <location>
        <begin position="3"/>
        <end position="109"/>
    </location>
</feature>
<proteinExistence type="predicted"/>
<reference evidence="2" key="2">
    <citation type="submission" date="2022-10" db="EMBL/GenBank/DDBJ databases">
        <authorList>
            <consortium name="ENA_rothamsted_submissions"/>
            <consortium name="culmorum"/>
            <person name="King R."/>
        </authorList>
    </citation>
    <scope>NUCLEOTIDE SEQUENCE</scope>
</reference>
<evidence type="ECO:0000313" key="3">
    <source>
        <dbReference type="Proteomes" id="UP001153620"/>
    </source>
</evidence>
<reference evidence="2" key="1">
    <citation type="submission" date="2022-01" db="EMBL/GenBank/DDBJ databases">
        <authorList>
            <person name="King R."/>
        </authorList>
    </citation>
    <scope>NUCLEOTIDE SEQUENCE</scope>
</reference>
<dbReference type="InterPro" id="IPR038717">
    <property type="entry name" value="Tc1-like_DDE_dom"/>
</dbReference>
<protein>
    <recommendedName>
        <fullName evidence="1">Tc1-like transposase DDE domain-containing protein</fullName>
    </recommendedName>
</protein>
<dbReference type="PANTHER" id="PTHR23022:SF129">
    <property type="entry name" value="TRANSPOSABLE ELEMENT TC3 TRANSPOSASE"/>
    <property type="match status" value="1"/>
</dbReference>
<gene>
    <name evidence="2" type="ORF">CHIRRI_LOCUS2607</name>
</gene>
<dbReference type="OrthoDB" id="550577at2759"/>
<dbReference type="InterPro" id="IPR036397">
    <property type="entry name" value="RNaseH_sf"/>
</dbReference>
<sequence length="140" mass="16440">MVWAAFSMHGKTPIAKVTTRMKSDNYIQLMDDVLIPFTDDFMDGDFIFVRDIASIHKSKKTMEWFSNKNIVVLDWPSRSLDMNPIENLWGILARRAYSRGRKFSSIQELDLSTQMLETLVNSMQNRLIELIRKYGHKTKY</sequence>
<keyword evidence="3" id="KW-1185">Reference proteome</keyword>
<dbReference type="Gene3D" id="3.30.420.10">
    <property type="entry name" value="Ribonuclease H-like superfamily/Ribonuclease H"/>
    <property type="match status" value="1"/>
</dbReference>
<organism evidence="2 3">
    <name type="scientific">Chironomus riparius</name>
    <dbReference type="NCBI Taxonomy" id="315576"/>
    <lineage>
        <taxon>Eukaryota</taxon>
        <taxon>Metazoa</taxon>
        <taxon>Ecdysozoa</taxon>
        <taxon>Arthropoda</taxon>
        <taxon>Hexapoda</taxon>
        <taxon>Insecta</taxon>
        <taxon>Pterygota</taxon>
        <taxon>Neoptera</taxon>
        <taxon>Endopterygota</taxon>
        <taxon>Diptera</taxon>
        <taxon>Nematocera</taxon>
        <taxon>Chironomoidea</taxon>
        <taxon>Chironomidae</taxon>
        <taxon>Chironominae</taxon>
        <taxon>Chironomus</taxon>
    </lineage>
</organism>
<evidence type="ECO:0000313" key="2">
    <source>
        <dbReference type="EMBL" id="CAH1712604.1"/>
    </source>
</evidence>
<dbReference type="InterPro" id="IPR052338">
    <property type="entry name" value="Transposase_5"/>
</dbReference>
<dbReference type="Pfam" id="PF13358">
    <property type="entry name" value="DDE_3"/>
    <property type="match status" value="1"/>
</dbReference>
<dbReference type="EMBL" id="OU895877">
    <property type="protein sequence ID" value="CAH1712604.1"/>
    <property type="molecule type" value="Genomic_DNA"/>
</dbReference>
<name>A0A9P0IQ24_9DIPT</name>